<feature type="chain" id="PRO_5011469720" evidence="1">
    <location>
        <begin position="20"/>
        <end position="132"/>
    </location>
</feature>
<evidence type="ECO:0000313" key="3">
    <source>
        <dbReference type="EMBL" id="SFE67470.1"/>
    </source>
</evidence>
<dbReference type="Pfam" id="PF07007">
    <property type="entry name" value="LprI"/>
    <property type="match status" value="1"/>
</dbReference>
<dbReference type="RefSeq" id="WP_091203586.1">
    <property type="nucleotide sequence ID" value="NZ_FONQ01000003.1"/>
</dbReference>
<keyword evidence="1" id="KW-0732">Signal</keyword>
<keyword evidence="4" id="KW-1185">Reference proteome</keyword>
<dbReference type="Gene3D" id="1.20.1270.180">
    <property type="match status" value="1"/>
</dbReference>
<reference evidence="4" key="1">
    <citation type="submission" date="2016-10" db="EMBL/GenBank/DDBJ databases">
        <authorList>
            <person name="Varghese N."/>
            <person name="Submissions S."/>
        </authorList>
    </citation>
    <scope>NUCLEOTIDE SEQUENCE [LARGE SCALE GENOMIC DNA]</scope>
    <source>
        <strain evidence="4">CGMCC 1.9227</strain>
    </source>
</reference>
<evidence type="ECO:0000313" key="4">
    <source>
        <dbReference type="Proteomes" id="UP000198596"/>
    </source>
</evidence>
<dbReference type="AlphaFoldDB" id="A0A1I2CID0"/>
<dbReference type="InterPro" id="IPR009739">
    <property type="entry name" value="LprI-like_N"/>
</dbReference>
<name>A0A1I2CID0_9FLAO</name>
<evidence type="ECO:0000256" key="1">
    <source>
        <dbReference type="SAM" id="SignalP"/>
    </source>
</evidence>
<accession>A0A1I2CID0</accession>
<dbReference type="OrthoDB" id="7340239at2"/>
<dbReference type="STRING" id="935223.SAMN04488131_10368"/>
<sequence length="132" mass="15352">MKKLLILASFLLISNFAIGQTQLEMNATANTDYQKADKELNSTYKKILKEYSIDLVFIKNLKIAQNIWIKFRDAEVNMKYPQREPGYYGSIQPTCWRMYMTELTKKRIKELKIWLTGIPEGDACSGSVKMKN</sequence>
<feature type="signal peptide" evidence="1">
    <location>
        <begin position="1"/>
        <end position="19"/>
    </location>
</feature>
<evidence type="ECO:0000259" key="2">
    <source>
        <dbReference type="Pfam" id="PF07007"/>
    </source>
</evidence>
<proteinExistence type="predicted"/>
<dbReference type="EMBL" id="FONQ01000003">
    <property type="protein sequence ID" value="SFE67470.1"/>
    <property type="molecule type" value="Genomic_DNA"/>
</dbReference>
<organism evidence="3 4">
    <name type="scientific">Flavobacterium xueshanense</name>
    <dbReference type="NCBI Taxonomy" id="935223"/>
    <lineage>
        <taxon>Bacteria</taxon>
        <taxon>Pseudomonadati</taxon>
        <taxon>Bacteroidota</taxon>
        <taxon>Flavobacteriia</taxon>
        <taxon>Flavobacteriales</taxon>
        <taxon>Flavobacteriaceae</taxon>
        <taxon>Flavobacterium</taxon>
    </lineage>
</organism>
<feature type="domain" description="Lysozyme inhibitor LprI-like N-terminal" evidence="2">
    <location>
        <begin position="20"/>
        <end position="111"/>
    </location>
</feature>
<dbReference type="Proteomes" id="UP000198596">
    <property type="component" value="Unassembled WGS sequence"/>
</dbReference>
<gene>
    <name evidence="3" type="ORF">SAMN04488131_10368</name>
</gene>
<protein>
    <submittedName>
        <fullName evidence="3">Uncharacterized conserved protein YecT, DUF1311 family</fullName>
    </submittedName>
</protein>